<dbReference type="FunFam" id="3.30.559.30:FF:000001">
    <property type="entry name" value="Non-ribosomal peptide synthetase"/>
    <property type="match status" value="1"/>
</dbReference>
<dbReference type="CDD" id="cd19531">
    <property type="entry name" value="LCL_NRPS-like"/>
    <property type="match status" value="1"/>
</dbReference>
<dbReference type="Gene3D" id="1.10.1200.10">
    <property type="entry name" value="ACP-like"/>
    <property type="match status" value="2"/>
</dbReference>
<dbReference type="InterPro" id="IPR020845">
    <property type="entry name" value="AMP-binding_CS"/>
</dbReference>
<dbReference type="Gene3D" id="3.30.559.10">
    <property type="entry name" value="Chloramphenicol acetyltransferase-like domain"/>
    <property type="match status" value="2"/>
</dbReference>
<dbReference type="Pfam" id="PF00550">
    <property type="entry name" value="PP-binding"/>
    <property type="match status" value="2"/>
</dbReference>
<evidence type="ECO:0000313" key="6">
    <source>
        <dbReference type="EMBL" id="QFS50797.1"/>
    </source>
</evidence>
<dbReference type="InterPro" id="IPR020806">
    <property type="entry name" value="PKS_PP-bd"/>
</dbReference>
<gene>
    <name evidence="6" type="ORF">GXM_08291</name>
</gene>
<dbReference type="Gene3D" id="2.30.38.10">
    <property type="entry name" value="Luciferase, Domain 3"/>
    <property type="match status" value="2"/>
</dbReference>
<name>A0A5P8WDA1_9NOSO</name>
<dbReference type="SMART" id="SM00823">
    <property type="entry name" value="PKS_PP"/>
    <property type="match status" value="2"/>
</dbReference>
<evidence type="ECO:0000256" key="4">
    <source>
        <dbReference type="ARBA" id="ARBA00022553"/>
    </source>
</evidence>
<dbReference type="PROSITE" id="PS00455">
    <property type="entry name" value="AMP_BINDING"/>
    <property type="match status" value="2"/>
</dbReference>
<dbReference type="EMBL" id="CP045227">
    <property type="protein sequence ID" value="QFS50797.1"/>
    <property type="molecule type" value="Genomic_DNA"/>
</dbReference>
<dbReference type="Pfam" id="PF00501">
    <property type="entry name" value="AMP-binding"/>
    <property type="match status" value="2"/>
</dbReference>
<dbReference type="InterPro" id="IPR025110">
    <property type="entry name" value="AMP-bd_C"/>
</dbReference>
<dbReference type="SUPFAM" id="SSF56801">
    <property type="entry name" value="Acetyl-CoA synthetase-like"/>
    <property type="match status" value="2"/>
</dbReference>
<evidence type="ECO:0000313" key="7">
    <source>
        <dbReference type="Proteomes" id="UP000326678"/>
    </source>
</evidence>
<dbReference type="FunFam" id="3.30.300.30:FF:000010">
    <property type="entry name" value="Enterobactin synthetase component F"/>
    <property type="match status" value="2"/>
</dbReference>
<dbReference type="InterPro" id="IPR001242">
    <property type="entry name" value="Condensation_dom"/>
</dbReference>
<keyword evidence="4" id="KW-0597">Phosphoprotein</keyword>
<dbReference type="GO" id="GO:0005829">
    <property type="term" value="C:cytosol"/>
    <property type="evidence" value="ECO:0007669"/>
    <property type="project" value="TreeGrafter"/>
</dbReference>
<dbReference type="PROSITE" id="PS00012">
    <property type="entry name" value="PHOSPHOPANTETHEINE"/>
    <property type="match status" value="2"/>
</dbReference>
<dbReference type="Pfam" id="PF13193">
    <property type="entry name" value="AMP-binding_C"/>
    <property type="match status" value="2"/>
</dbReference>
<reference evidence="6 7" key="1">
    <citation type="submission" date="2019-10" db="EMBL/GenBank/DDBJ databases">
        <title>Genomic and transcriptomic insights into the perfect genentic adaptation of a filamentous nitrogen-fixing cyanobacterium to rice fields.</title>
        <authorList>
            <person name="Chen Z."/>
        </authorList>
    </citation>
    <scope>NUCLEOTIDE SEQUENCE [LARGE SCALE GENOMIC DNA]</scope>
    <source>
        <strain evidence="6">CCNUC1</strain>
    </source>
</reference>
<feature type="domain" description="Carrier" evidence="5">
    <location>
        <begin position="2030"/>
        <end position="2105"/>
    </location>
</feature>
<dbReference type="GO" id="GO:0043041">
    <property type="term" value="P:amino acid activation for nonribosomal peptide biosynthetic process"/>
    <property type="evidence" value="ECO:0007669"/>
    <property type="project" value="TreeGrafter"/>
</dbReference>
<dbReference type="InterPro" id="IPR009081">
    <property type="entry name" value="PP-bd_ACP"/>
</dbReference>
<sequence length="2126" mass="239954">MQTETISGFRLAPQQKRLWNLQQNSSAFCSQASILIEGNLQPEILQKTIGDVVNRHEILRTSFYCLPGIKTPVMVVAHKSSFNSEYIDLSGLLQEDTSKKIQELLWKARQEYQNIPQVSPLSLYLIKLSDIQHILIISLPALCADTRTIKNLVNQISQAYSHCCQGKTLSEEYVQYVQFSEWQNQLFEDEDAEEAQEYWQQQKISSLASLKLPNERQVNNQQFVTDSDQLVISQELSDKIHYFAQKYDKTTDVILLACWHILIYRLTGESEIVIGKASDRRDYEELHDVLGLLATWLPIKTKFTSNLNFIEVLAAVEQILENAAEWQDYFVPEALEQDKLRAFPIGFEFENISETKFDNTEVTFTLQEIYSFIEPFKVKLTCLQSNNSLVAKFYYDINYFSKETIQKLAKNFQALLTSFINNLHVPISKLGILSTSERQQLLVEFNQTKTDYPHDKCIHELFEKQVEKTPDAVAVVFDNEELTYAELNREANQLAHYLQKLGVKPEVVVGICVERSPKFIISLLAVLKAGGAYLPLDYNLPQEALQFRLQDAQASVLIREQRNNESFINITEVNLNTDWAIISQESTENLINQNVKPENLVYIIYTSGSTGKPKGVAVEYQQLLNYLYGILPKLQLPANASYASVSTFTADLGNTVIFPCLCSGGCLHILSWERASDPAALADYFRRHPIDCVKIVPSHLAALLSSECWEILPHQLLILGGEAADWNLIEKIEKNAPHCRILNHYGPTETTVGVLTYSAGEKIQETANVPIGKPIANTQIYVLDANLQPVPLGVAGELYIGGNSLARGYLNQPELTAEKFITHSFGDGEERLYKTGDRVRYLSDGNLEFLGRLDDQVKIRGYRIEPGEISTALSQHPAVRESVVIAREDISGEKRLVSYIVPTSHSVSDHDFRNFLKAKLPEYMIPASFVVLKALPLTANGKLDRNALPAPEEVVSRETTFIAPRTPVEEVLAGIWAQLLGIPQVSIDDNFFDLGGHSLLATQVISRIRTTFGVEIPLPQIFETANLAALAAQIEIAMRGEQQEIKTITPVSRDKNLPLSFAQQRLWFFDQFEPGSPSYNLPRTIRLQGKLNIDALSASLNEIIKRHEILRTSFAISDGQPIQVISHSVNLKLPVVDLQHIPQQQRETELYRLAKEEAQTGFDLTQVPLLRVKLLRLDGEDHVILLTFHHIVSDAWSTDVLIREVATVYTAFCAGRPSSLPQLPIQYADFAVWQRQWLEGEALNNQLAYWQKQLSGKLPILQLPTDRPRPTVQTSAGKILSFVLPTRLSKELKTLSKQEGVTLFMTLLAAFKTLLYRYTNQTDILIGSPIANRNRAEIENLIGFFVNTLVLRSNLSGNPTFRDLLKQMREVALGAYAHQDLPFEKLVEEIQPERNLSHNPLFQVMFVFQNVPRTALELPDLNLSVLDVNSETATFDLCLTMEESEQGLRGDLEYNTDLFDVERMNRLVGHFQTLLEGIIKNAEKCLSELPLLTSHEQQQLIEWGKNQTLGENLQQVLCIHQLFETQVEKTPNAVAVVWGNEQLTYRELNQKANQLAHYLQKLGVKPEVLVGLYVERSLEMVVGLLAVLKAGGAYLPLDPAYPQERISFMLANAQVPVVLTQQRLVADLPANSAQIICLDNLITQESTENLSTEVSSENLAYVIYTSGSTGQSKGVMIQHRSLTNAYLAWEEAYQLRTAASSHLQMASFSFDVFTGDLVRALCSGGKLILCPRDLLLEPAKLYELMLREKIDCAEFVPAVLRNLILYLEQNHKCLDFMQLIICGSDSWYGQEYEKFHQFCGSSTRLINSFGLTETTIDSTYFETQTIDLSGEQLVPIGSPFANTQIYILDSYFQPVPVGIIGEIYIGGAGLARGYLQRPDLTAEKFIPNLFSQKPGDILYKTGDLGRYLADGQIELVGRIDNQVKIRGFRIELGEIESVLNQYPSVQANVVIVREDKPGDQRLVAYILSKSKPDINTPEVRSFLQEKLPNYMLPTAFVILDKLPLTPNGKVDRKALPAPDIKNGWEESFVPPRTPTEQIIADIWADVLSQEQVGIYDNFFELGGHSLLATQVISRLREAFKIDLPLRSLFENPTVNNLVERIEEILTVQKLQVESMQMAEDREEIEL</sequence>
<proteinExistence type="inferred from homology"/>
<dbReference type="InterPro" id="IPR006162">
    <property type="entry name" value="Ppantetheine_attach_site"/>
</dbReference>
<dbReference type="GO" id="GO:0044550">
    <property type="term" value="P:secondary metabolite biosynthetic process"/>
    <property type="evidence" value="ECO:0007669"/>
    <property type="project" value="UniProtKB-ARBA"/>
</dbReference>
<organism evidence="6 7">
    <name type="scientific">Nostoc sphaeroides CCNUC1</name>
    <dbReference type="NCBI Taxonomy" id="2653204"/>
    <lineage>
        <taxon>Bacteria</taxon>
        <taxon>Bacillati</taxon>
        <taxon>Cyanobacteriota</taxon>
        <taxon>Cyanophyceae</taxon>
        <taxon>Nostocales</taxon>
        <taxon>Nostocaceae</taxon>
        <taxon>Nostoc</taxon>
    </lineage>
</organism>
<dbReference type="SUPFAM" id="SSF52777">
    <property type="entry name" value="CoA-dependent acyltransferases"/>
    <property type="match status" value="4"/>
</dbReference>
<dbReference type="Proteomes" id="UP000326678">
    <property type="component" value="Chromosome Gxm2"/>
</dbReference>
<dbReference type="InterPro" id="IPR023213">
    <property type="entry name" value="CAT-like_dom_sf"/>
</dbReference>
<keyword evidence="3" id="KW-0596">Phosphopantetheine</keyword>
<dbReference type="InterPro" id="IPR000873">
    <property type="entry name" value="AMP-dep_synth/lig_dom"/>
</dbReference>
<dbReference type="PANTHER" id="PTHR45527:SF1">
    <property type="entry name" value="FATTY ACID SYNTHASE"/>
    <property type="match status" value="1"/>
</dbReference>
<dbReference type="InterPro" id="IPR036736">
    <property type="entry name" value="ACP-like_sf"/>
</dbReference>
<dbReference type="Gene3D" id="3.30.559.30">
    <property type="entry name" value="Nonribosomal peptide synthetase, condensation domain"/>
    <property type="match status" value="2"/>
</dbReference>
<dbReference type="GO" id="GO:0008610">
    <property type="term" value="P:lipid biosynthetic process"/>
    <property type="evidence" value="ECO:0007669"/>
    <property type="project" value="UniProtKB-ARBA"/>
</dbReference>
<dbReference type="NCBIfam" id="TIGR01733">
    <property type="entry name" value="AA-adenyl-dom"/>
    <property type="match status" value="2"/>
</dbReference>
<dbReference type="KEGG" id="nsh:GXM_08291"/>
<evidence type="ECO:0000259" key="5">
    <source>
        <dbReference type="PROSITE" id="PS50075"/>
    </source>
</evidence>
<evidence type="ECO:0000256" key="3">
    <source>
        <dbReference type="ARBA" id="ARBA00022450"/>
    </source>
</evidence>
<dbReference type="InterPro" id="IPR010071">
    <property type="entry name" value="AA_adenyl_dom"/>
</dbReference>
<protein>
    <submittedName>
        <fullName evidence="6">Non-ribosomal peptide synthetase</fullName>
    </submittedName>
</protein>
<dbReference type="FunFam" id="3.30.559.10:FF:000012">
    <property type="entry name" value="Non-ribosomal peptide synthetase"/>
    <property type="match status" value="1"/>
</dbReference>
<dbReference type="FunFam" id="3.40.50.12780:FF:000012">
    <property type="entry name" value="Non-ribosomal peptide synthetase"/>
    <property type="match status" value="2"/>
</dbReference>
<dbReference type="NCBIfam" id="NF003417">
    <property type="entry name" value="PRK04813.1"/>
    <property type="match status" value="2"/>
</dbReference>
<keyword evidence="7" id="KW-1185">Reference proteome</keyword>
<dbReference type="FunFam" id="2.30.38.10:FF:000001">
    <property type="entry name" value="Non-ribosomal peptide synthetase PvdI"/>
    <property type="match status" value="2"/>
</dbReference>
<dbReference type="PANTHER" id="PTHR45527">
    <property type="entry name" value="NONRIBOSOMAL PEPTIDE SYNTHETASE"/>
    <property type="match status" value="1"/>
</dbReference>
<dbReference type="GO" id="GO:0031177">
    <property type="term" value="F:phosphopantetheine binding"/>
    <property type="evidence" value="ECO:0007669"/>
    <property type="project" value="InterPro"/>
</dbReference>
<dbReference type="CDD" id="cd05930">
    <property type="entry name" value="A_NRPS"/>
    <property type="match status" value="1"/>
</dbReference>
<dbReference type="FunFam" id="1.10.1200.10:FF:000005">
    <property type="entry name" value="Nonribosomal peptide synthetase 1"/>
    <property type="match status" value="2"/>
</dbReference>
<dbReference type="PROSITE" id="PS50075">
    <property type="entry name" value="CARRIER"/>
    <property type="match status" value="2"/>
</dbReference>
<dbReference type="Gene3D" id="3.40.50.980">
    <property type="match status" value="4"/>
</dbReference>
<feature type="domain" description="Carrier" evidence="5">
    <location>
        <begin position="963"/>
        <end position="1038"/>
    </location>
</feature>
<dbReference type="InterPro" id="IPR045851">
    <property type="entry name" value="AMP-bd_C_sf"/>
</dbReference>
<dbReference type="Gene3D" id="3.30.300.30">
    <property type="match status" value="2"/>
</dbReference>
<comment type="similarity">
    <text evidence="2">Belongs to the ATP-dependent AMP-binding enzyme family.</text>
</comment>
<dbReference type="GO" id="GO:0003824">
    <property type="term" value="F:catalytic activity"/>
    <property type="evidence" value="ECO:0007669"/>
    <property type="project" value="InterPro"/>
</dbReference>
<evidence type="ECO:0000256" key="1">
    <source>
        <dbReference type="ARBA" id="ARBA00001957"/>
    </source>
</evidence>
<evidence type="ECO:0000256" key="2">
    <source>
        <dbReference type="ARBA" id="ARBA00006432"/>
    </source>
</evidence>
<accession>A0A5P8WDA1</accession>
<dbReference type="SUPFAM" id="SSF47336">
    <property type="entry name" value="ACP-like"/>
    <property type="match status" value="2"/>
</dbReference>
<dbReference type="RefSeq" id="WP_152591620.1">
    <property type="nucleotide sequence ID" value="NZ_CP045227.1"/>
</dbReference>
<dbReference type="Pfam" id="PF00668">
    <property type="entry name" value="Condensation"/>
    <property type="match status" value="2"/>
</dbReference>
<comment type="cofactor">
    <cofactor evidence="1">
        <name>pantetheine 4'-phosphate</name>
        <dbReference type="ChEBI" id="CHEBI:47942"/>
    </cofactor>
</comment>
<dbReference type="FunFam" id="3.40.50.980:FF:000001">
    <property type="entry name" value="Non-ribosomal peptide synthetase"/>
    <property type="match status" value="2"/>
</dbReference>